<dbReference type="HOGENOM" id="CLU_016963_0_0_1"/>
<evidence type="ECO:0000313" key="5">
    <source>
        <dbReference type="Ensembl" id="ENSLACP00000010436.1"/>
    </source>
</evidence>
<keyword evidence="6" id="KW-1185">Reference proteome</keyword>
<feature type="domain" description="PIN" evidence="4">
    <location>
        <begin position="187"/>
        <end position="314"/>
    </location>
</feature>
<dbReference type="PANTHER" id="PTHR16161:SF0">
    <property type="entry name" value="TRANSCRIPTIONAL PROTEIN SWT1"/>
    <property type="match status" value="1"/>
</dbReference>
<dbReference type="eggNOG" id="KOG4689">
    <property type="taxonomic scope" value="Eukaryota"/>
</dbReference>
<dbReference type="EMBL" id="AFYH01082537">
    <property type="status" value="NOT_ANNOTATED_CDS"/>
    <property type="molecule type" value="Genomic_DNA"/>
</dbReference>
<dbReference type="EMBL" id="AFYH01082536">
    <property type="status" value="NOT_ANNOTATED_CDS"/>
    <property type="molecule type" value="Genomic_DNA"/>
</dbReference>
<dbReference type="EMBL" id="AFYH01082528">
    <property type="status" value="NOT_ANNOTATED_CDS"/>
    <property type="molecule type" value="Genomic_DNA"/>
</dbReference>
<reference evidence="5" key="3">
    <citation type="submission" date="2025-09" db="UniProtKB">
        <authorList>
            <consortium name="Ensembl"/>
        </authorList>
    </citation>
    <scope>IDENTIFICATION</scope>
</reference>
<evidence type="ECO:0000259" key="4">
    <source>
        <dbReference type="SMART" id="SM00670"/>
    </source>
</evidence>
<dbReference type="STRING" id="7897.ENSLACP00000010436"/>
<evidence type="ECO:0000256" key="1">
    <source>
        <dbReference type="ARBA" id="ARBA00060839"/>
    </source>
</evidence>
<accession>H3ALB5</accession>
<dbReference type="EMBL" id="AFYH01082533">
    <property type="status" value="NOT_ANNOTATED_CDS"/>
    <property type="molecule type" value="Genomic_DNA"/>
</dbReference>
<dbReference type="Bgee" id="ENSLACG00000009194">
    <property type="expression patterns" value="Expressed in chordate pharynx and 1 other cell type or tissue"/>
</dbReference>
<dbReference type="InterPro" id="IPR052626">
    <property type="entry name" value="SWT1_Regulator"/>
</dbReference>
<dbReference type="CDD" id="cd18727">
    <property type="entry name" value="PIN_Swt1-like"/>
    <property type="match status" value="1"/>
</dbReference>
<feature type="compositionally biased region" description="Basic and acidic residues" evidence="3">
    <location>
        <begin position="54"/>
        <end position="68"/>
    </location>
</feature>
<name>H3ALB5_LATCH</name>
<dbReference type="EMBL" id="AFYH01082529">
    <property type="status" value="NOT_ANNOTATED_CDS"/>
    <property type="molecule type" value="Genomic_DNA"/>
</dbReference>
<proteinExistence type="inferred from homology"/>
<dbReference type="Ensembl" id="ENSLACT00000010515.1">
    <property type="protein sequence ID" value="ENSLACP00000010436.1"/>
    <property type="gene ID" value="ENSLACG00000009194.1"/>
</dbReference>
<dbReference type="Proteomes" id="UP000008672">
    <property type="component" value="Unassembled WGS sequence"/>
</dbReference>
<organism evidence="5 6">
    <name type="scientific">Latimeria chalumnae</name>
    <name type="common">Coelacanth</name>
    <dbReference type="NCBI Taxonomy" id="7897"/>
    <lineage>
        <taxon>Eukaryota</taxon>
        <taxon>Metazoa</taxon>
        <taxon>Chordata</taxon>
        <taxon>Craniata</taxon>
        <taxon>Vertebrata</taxon>
        <taxon>Euteleostomi</taxon>
        <taxon>Coelacanthiformes</taxon>
        <taxon>Coelacanthidae</taxon>
        <taxon>Latimeria</taxon>
    </lineage>
</organism>
<dbReference type="AlphaFoldDB" id="H3ALB5"/>
<evidence type="ECO:0000313" key="6">
    <source>
        <dbReference type="Proteomes" id="UP000008672"/>
    </source>
</evidence>
<dbReference type="EMBL" id="AFYH01082535">
    <property type="status" value="NOT_ANNOTATED_CDS"/>
    <property type="molecule type" value="Genomic_DNA"/>
</dbReference>
<sequence>NLTEYIKPPIENRRGKKVLSKELKCYKIPRRPQDNLHSSGTFKGNVLIESHKAGTAPEKEAGLDRSQIHADTSQNSSNKIGSAFKNQATKEHGGISHQIHSLDQTFVETEKNLNQDSEVPSTSTALSLILDTDQEMHIIEEIHSARYEKLLDLDVVQSCGELTSMDIDPPEKENINFVAKAVSHSYLLIVLDTNILLGHLEFINTLKKNGIPGIGIPVLIIPWVVLQELDTMKNGKLSKKIISKAIPAVQFIYTCLKNQDSYLWGQSMQLASQKIYGLSDENNDDRVLQCCLQYQNLYPQATIILCTDDKNLCSKALVSGVKGISKVDLIPSLQNLKPILKVPACQLPPVLEQSKTETEKNVININTGETAAGQSLDIPSILSDLELALGKALSAILETEMKIAFDELWMEMLYMKPPWSLADILQCFKKHWYAVFGQIVQRSLLKSIEVLYDNLYKGKTSDYLMVNYLLQESNKLLHAFSPRSDYAGVLPKAFAEVNKLLQTVSEVSESMRELVSEDTSSENMQNMPVPTLTSQDGKLMSELQYSQKSIRSQEIWAFFESLWIAVSRYSTVIFGTFNYPQTSAATCTETKLMSPEEAFVCLQKLRTEVKGLLEGLQKFLAPNSSFDDVWPLYNFLNNNEIKVLNKFSSQQLYECLMQQEYREKLTIGCGQLAELAYNMEQCYTAVCVEAKNRGWI</sequence>
<gene>
    <name evidence="5" type="primary">SWT1</name>
</gene>
<dbReference type="EMBL" id="AFYH01082532">
    <property type="status" value="NOT_ANNOTATED_CDS"/>
    <property type="molecule type" value="Genomic_DNA"/>
</dbReference>
<dbReference type="InterPro" id="IPR002716">
    <property type="entry name" value="PIN_dom"/>
</dbReference>
<dbReference type="GeneTree" id="ENSGT00390000001254"/>
<feature type="region of interest" description="Disordered" evidence="3">
    <location>
        <begin position="54"/>
        <end position="80"/>
    </location>
</feature>
<dbReference type="FunFam" id="3.40.50.1010:FF:000012">
    <property type="entry name" value="SWT1, RNA endoribonuclease homolog"/>
    <property type="match status" value="1"/>
</dbReference>
<evidence type="ECO:0000256" key="2">
    <source>
        <dbReference type="ARBA" id="ARBA00074620"/>
    </source>
</evidence>
<reference evidence="5" key="2">
    <citation type="submission" date="2025-08" db="UniProtKB">
        <authorList>
            <consortium name="Ensembl"/>
        </authorList>
    </citation>
    <scope>IDENTIFICATION</scope>
</reference>
<dbReference type="InParanoid" id="H3ALB5"/>
<dbReference type="PANTHER" id="PTHR16161">
    <property type="entry name" value="TRANSCRIPTIONAL PROTEIN SWT1"/>
    <property type="match status" value="1"/>
</dbReference>
<dbReference type="EMBL" id="AFYH01082530">
    <property type="status" value="NOT_ANNOTATED_CDS"/>
    <property type="molecule type" value="Genomic_DNA"/>
</dbReference>
<dbReference type="EMBL" id="AFYH01082534">
    <property type="status" value="NOT_ANNOTATED_CDS"/>
    <property type="molecule type" value="Genomic_DNA"/>
</dbReference>
<dbReference type="EMBL" id="AFYH01082531">
    <property type="status" value="NOT_ANNOTATED_CDS"/>
    <property type="molecule type" value="Genomic_DNA"/>
</dbReference>
<protein>
    <recommendedName>
        <fullName evidence="2">Transcriptional protein SWT1</fullName>
    </recommendedName>
</protein>
<dbReference type="Pfam" id="PF13638">
    <property type="entry name" value="PIN_4"/>
    <property type="match status" value="1"/>
</dbReference>
<reference evidence="6" key="1">
    <citation type="submission" date="2011-08" db="EMBL/GenBank/DDBJ databases">
        <title>The draft genome of Latimeria chalumnae.</title>
        <authorList>
            <person name="Di Palma F."/>
            <person name="Alfoldi J."/>
            <person name="Johnson J."/>
            <person name="Berlin A."/>
            <person name="Gnerre S."/>
            <person name="Jaffe D."/>
            <person name="MacCallum I."/>
            <person name="Young S."/>
            <person name="Walker B.J."/>
            <person name="Lander E."/>
            <person name="Lindblad-Toh K."/>
        </authorList>
    </citation>
    <scope>NUCLEOTIDE SEQUENCE [LARGE SCALE GENOMIC DNA]</scope>
    <source>
        <strain evidence="6">Wild caught</strain>
    </source>
</reference>
<feature type="compositionally biased region" description="Polar residues" evidence="3">
    <location>
        <begin position="69"/>
        <end position="80"/>
    </location>
</feature>
<dbReference type="InterPro" id="IPR029060">
    <property type="entry name" value="PIN-like_dom_sf"/>
</dbReference>
<dbReference type="SUPFAM" id="SSF88723">
    <property type="entry name" value="PIN domain-like"/>
    <property type="match status" value="1"/>
</dbReference>
<comment type="similarity">
    <text evidence="1">Belongs to the SWT1 family.</text>
</comment>
<dbReference type="FunCoup" id="H3ALB5">
    <property type="interactions" value="1747"/>
</dbReference>
<dbReference type="GO" id="GO:0005634">
    <property type="term" value="C:nucleus"/>
    <property type="evidence" value="ECO:0007669"/>
    <property type="project" value="TreeGrafter"/>
</dbReference>
<dbReference type="SMART" id="SM00670">
    <property type="entry name" value="PINc"/>
    <property type="match status" value="1"/>
</dbReference>
<dbReference type="OMA" id="PWIVVQE"/>
<dbReference type="Gene3D" id="3.40.50.1010">
    <property type="entry name" value="5'-nuclease"/>
    <property type="match status" value="1"/>
</dbReference>
<evidence type="ECO:0000256" key="3">
    <source>
        <dbReference type="SAM" id="MobiDB-lite"/>
    </source>
</evidence>